<evidence type="ECO:0000256" key="3">
    <source>
        <dbReference type="ARBA" id="ARBA00022989"/>
    </source>
</evidence>
<evidence type="ECO:0008006" key="9">
    <source>
        <dbReference type="Google" id="ProtNLM"/>
    </source>
</evidence>
<evidence type="ECO:0000256" key="2">
    <source>
        <dbReference type="ARBA" id="ARBA00022692"/>
    </source>
</evidence>
<accession>A0ABQ4LZZ5</accession>
<dbReference type="Proteomes" id="UP000680638">
    <property type="component" value="Unassembled WGS sequence"/>
</dbReference>
<name>A0ABQ4LZZ5_9BACL</name>
<dbReference type="InterPro" id="IPR006480">
    <property type="entry name" value="Phage_holin_4_1"/>
</dbReference>
<comment type="similarity">
    <text evidence="5">Belongs to the bacteriophage holin family. Cp-1 holin subfamily.</text>
</comment>
<feature type="transmembrane region" description="Helical" evidence="6">
    <location>
        <begin position="12"/>
        <end position="37"/>
    </location>
</feature>
<comment type="subcellular location">
    <subcellularLocation>
        <location evidence="1">Membrane</location>
        <topology evidence="1">Multi-pass membrane protein</topology>
    </subcellularLocation>
</comment>
<keyword evidence="2 6" id="KW-0812">Transmembrane</keyword>
<comment type="caution">
    <text evidence="7">The sequence shown here is derived from an EMBL/GenBank/DDBJ whole genome shotgun (WGS) entry which is preliminary data.</text>
</comment>
<gene>
    <name evidence="7" type="ORF">J21TS3_36530</name>
</gene>
<reference evidence="7 8" key="1">
    <citation type="submission" date="2021-03" db="EMBL/GenBank/DDBJ databases">
        <title>Antimicrobial resistance genes in bacteria isolated from Japanese honey, and their potential for conferring macrolide and lincosamide resistance in the American foulbrood pathogen Paenibacillus larvae.</title>
        <authorList>
            <person name="Okamoto M."/>
            <person name="Kumagai M."/>
            <person name="Kanamori H."/>
            <person name="Takamatsu D."/>
        </authorList>
    </citation>
    <scope>NUCLEOTIDE SEQUENCE [LARGE SCALE GENOMIC DNA]</scope>
    <source>
        <strain evidence="7 8">J21TS3</strain>
    </source>
</reference>
<protein>
    <recommendedName>
        <fullName evidence="9">Holin</fullName>
    </recommendedName>
</protein>
<evidence type="ECO:0000256" key="6">
    <source>
        <dbReference type="SAM" id="Phobius"/>
    </source>
</evidence>
<evidence type="ECO:0000256" key="5">
    <source>
        <dbReference type="ARBA" id="ARBA00023600"/>
    </source>
</evidence>
<keyword evidence="8" id="KW-1185">Reference proteome</keyword>
<keyword evidence="4 6" id="KW-0472">Membrane</keyword>
<keyword evidence="3 6" id="KW-1133">Transmembrane helix</keyword>
<dbReference type="RefSeq" id="WP_212951382.1">
    <property type="nucleotide sequence ID" value="NZ_BORW01000022.1"/>
</dbReference>
<organism evidence="7 8">
    <name type="scientific">Paenibacillus cookii</name>
    <dbReference type="NCBI Taxonomy" id="157839"/>
    <lineage>
        <taxon>Bacteria</taxon>
        <taxon>Bacillati</taxon>
        <taxon>Bacillota</taxon>
        <taxon>Bacilli</taxon>
        <taxon>Bacillales</taxon>
        <taxon>Paenibacillaceae</taxon>
        <taxon>Paenibacillus</taxon>
    </lineage>
</organism>
<proteinExistence type="inferred from homology"/>
<evidence type="ECO:0000256" key="4">
    <source>
        <dbReference type="ARBA" id="ARBA00023136"/>
    </source>
</evidence>
<evidence type="ECO:0000313" key="7">
    <source>
        <dbReference type="EMBL" id="GIO68832.1"/>
    </source>
</evidence>
<evidence type="ECO:0000256" key="1">
    <source>
        <dbReference type="ARBA" id="ARBA00004141"/>
    </source>
</evidence>
<sequence>MNSLAVNSISALAGSIIAMAFGGWDPLLCFFLFTIVVDYVTGLLASIKEGSGLKSDVGFWGLTRKALMLVVIVLAHQMDVLLMGGTDVLKTGAIYFYLANELISITENYGRLGLPMPDKLRRMIAVLKNKDSDKEKDPPKR</sequence>
<dbReference type="NCBIfam" id="TIGR01593">
    <property type="entry name" value="holin_tox_secr"/>
    <property type="match status" value="1"/>
</dbReference>
<dbReference type="EMBL" id="BORW01000022">
    <property type="protein sequence ID" value="GIO68832.1"/>
    <property type="molecule type" value="Genomic_DNA"/>
</dbReference>
<evidence type="ECO:0000313" key="8">
    <source>
        <dbReference type="Proteomes" id="UP000680638"/>
    </source>
</evidence>
<dbReference type="Pfam" id="PF05105">
    <property type="entry name" value="Phage_holin_4_1"/>
    <property type="match status" value="1"/>
</dbReference>